<dbReference type="KEGG" id="cps:CPS_2183"/>
<dbReference type="AlphaFoldDB" id="Q482V9"/>
<dbReference type="HOGENOM" id="CLU_2045687_0_0_6"/>
<gene>
    <name evidence="1" type="ordered locus">CPS_2183</name>
</gene>
<protein>
    <submittedName>
        <fullName evidence="1">Uncharacterized protein</fullName>
    </submittedName>
</protein>
<proteinExistence type="predicted"/>
<organism evidence="1 2">
    <name type="scientific">Colwellia psychrerythraea (strain 34H / ATCC BAA-681)</name>
    <name type="common">Vibrio psychroerythus</name>
    <dbReference type="NCBI Taxonomy" id="167879"/>
    <lineage>
        <taxon>Bacteria</taxon>
        <taxon>Pseudomonadati</taxon>
        <taxon>Pseudomonadota</taxon>
        <taxon>Gammaproteobacteria</taxon>
        <taxon>Alteromonadales</taxon>
        <taxon>Colwelliaceae</taxon>
        <taxon>Colwellia</taxon>
    </lineage>
</organism>
<evidence type="ECO:0000313" key="2">
    <source>
        <dbReference type="Proteomes" id="UP000000547"/>
    </source>
</evidence>
<reference evidence="1" key="1">
    <citation type="journal article" date="2005" name="Proc. Natl. Acad. Sci. U.S.A.">
        <title>The psychrophilic lifestyle as revealed by the genome sequence of Colwellia psychrerythraea 34H through genomic and proteomic analyses.</title>
        <authorList>
            <person name="Methe B.A."/>
            <person name="Nelson K.E."/>
            <person name="Deming J.W."/>
            <person name="Momen B."/>
            <person name="Melamud E."/>
            <person name="Zhang X."/>
            <person name="Moult J."/>
            <person name="Madupu R."/>
            <person name="Nelson W.C."/>
            <person name="Dodson R.J."/>
            <person name="Brinkac L.M."/>
            <person name="Daugherty S.C."/>
            <person name="Durkin A.S."/>
            <person name="DeBoy R.T."/>
            <person name="Kolonay J.F."/>
            <person name="Sullivan S.A."/>
            <person name="Zhou L."/>
            <person name="Davidsen T.M."/>
            <person name="Wu M."/>
            <person name="Huston A.L."/>
            <person name="Lewis M."/>
            <person name="Weaver B."/>
            <person name="Weidman J.F."/>
            <person name="Khouri H."/>
            <person name="Utterback T.R."/>
            <person name="Feldblyum T.V."/>
            <person name="Fraser C.M."/>
        </authorList>
    </citation>
    <scope>NUCLEOTIDE SEQUENCE [LARGE SCALE GENOMIC DNA]</scope>
    <source>
        <strain evidence="1">34H</strain>
    </source>
</reference>
<name>Q482V9_COLP3</name>
<dbReference type="Proteomes" id="UP000000547">
    <property type="component" value="Chromosome"/>
</dbReference>
<accession>Q482V9</accession>
<sequence>MVDSYLMQYVILSLISILFCSDLHANTGDMTFDSLVDRFELVAKHGKTCARIQQKNSVECREFMSYLKADFKKDSIEFNSKFSEFITLDLEKALRGSNAIVEISDVFFSTAIKNHNNKIN</sequence>
<dbReference type="EMBL" id="CP000083">
    <property type="protein sequence ID" value="AAZ26327.1"/>
    <property type="molecule type" value="Genomic_DNA"/>
</dbReference>
<evidence type="ECO:0000313" key="1">
    <source>
        <dbReference type="EMBL" id="AAZ26327.1"/>
    </source>
</evidence>